<feature type="region of interest" description="Disordered" evidence="1">
    <location>
        <begin position="382"/>
        <end position="412"/>
    </location>
</feature>
<evidence type="ECO:0000256" key="2">
    <source>
        <dbReference type="SAM" id="Phobius"/>
    </source>
</evidence>
<feature type="domain" description="Peptidase M56" evidence="3">
    <location>
        <begin position="158"/>
        <end position="329"/>
    </location>
</feature>
<dbReference type="PANTHER" id="PTHR34978">
    <property type="entry name" value="POSSIBLE SENSOR-TRANSDUCER PROTEIN BLAR"/>
    <property type="match status" value="1"/>
</dbReference>
<feature type="compositionally biased region" description="Polar residues" evidence="1">
    <location>
        <begin position="113"/>
        <end position="123"/>
    </location>
</feature>
<dbReference type="RefSeq" id="WP_204722065.1">
    <property type="nucleotide sequence ID" value="NZ_JACSNR010000013.1"/>
</dbReference>
<dbReference type="Pfam" id="PF05569">
    <property type="entry name" value="Peptidase_M56"/>
    <property type="match status" value="2"/>
</dbReference>
<evidence type="ECO:0000256" key="1">
    <source>
        <dbReference type="SAM" id="MobiDB-lite"/>
    </source>
</evidence>
<gene>
    <name evidence="4" type="ORF">H9X81_11130</name>
</gene>
<feature type="transmembrane region" description="Helical" evidence="2">
    <location>
        <begin position="37"/>
        <end position="54"/>
    </location>
</feature>
<dbReference type="InterPro" id="IPR008756">
    <property type="entry name" value="Peptidase_M56"/>
</dbReference>
<keyword evidence="5" id="KW-1185">Reference proteome</keyword>
<dbReference type="Proteomes" id="UP000724149">
    <property type="component" value="Unassembled WGS sequence"/>
</dbReference>
<protein>
    <recommendedName>
        <fullName evidence="3">Peptidase M56 domain-containing protein</fullName>
    </recommendedName>
</protein>
<keyword evidence="2" id="KW-1133">Transmembrane helix</keyword>
<keyword evidence="2" id="KW-0812">Transmembrane</keyword>
<feature type="transmembrane region" description="Helical" evidence="2">
    <location>
        <begin position="359"/>
        <end position="380"/>
    </location>
</feature>
<reference evidence="4 5" key="1">
    <citation type="journal article" date="2021" name="Sci. Rep.">
        <title>The distribution of antibiotic resistance genes in chicken gut microbiota commensals.</title>
        <authorList>
            <person name="Juricova H."/>
            <person name="Matiasovicova J."/>
            <person name="Kubasova T."/>
            <person name="Cejkova D."/>
            <person name="Rychlik I."/>
        </authorList>
    </citation>
    <scope>NUCLEOTIDE SEQUENCE [LARGE SCALE GENOMIC DNA]</scope>
    <source>
        <strain evidence="4 5">An564</strain>
    </source>
</reference>
<dbReference type="PANTHER" id="PTHR34978:SF3">
    <property type="entry name" value="SLR0241 PROTEIN"/>
    <property type="match status" value="1"/>
</dbReference>
<comment type="caution">
    <text evidence="4">The sequence shown here is derived from an EMBL/GenBank/DDBJ whole genome shotgun (WGS) entry which is preliminary data.</text>
</comment>
<feature type="transmembrane region" description="Helical" evidence="2">
    <location>
        <begin position="6"/>
        <end position="25"/>
    </location>
</feature>
<accession>A0ABS2GRS4</accession>
<feature type="region of interest" description="Disordered" evidence="1">
    <location>
        <begin position="100"/>
        <end position="143"/>
    </location>
</feature>
<feature type="transmembrane region" description="Helical" evidence="2">
    <location>
        <begin position="153"/>
        <end position="174"/>
    </location>
</feature>
<dbReference type="InterPro" id="IPR052173">
    <property type="entry name" value="Beta-lactam_resp_regulator"/>
</dbReference>
<feature type="compositionally biased region" description="Polar residues" evidence="1">
    <location>
        <begin position="392"/>
        <end position="403"/>
    </location>
</feature>
<organism evidence="4 5">
    <name type="scientific">Hydrogenoanaerobacterium saccharovorans</name>
    <dbReference type="NCBI Taxonomy" id="474960"/>
    <lineage>
        <taxon>Bacteria</taxon>
        <taxon>Bacillati</taxon>
        <taxon>Bacillota</taxon>
        <taxon>Clostridia</taxon>
        <taxon>Eubacteriales</taxon>
        <taxon>Oscillospiraceae</taxon>
        <taxon>Hydrogenoanaerobacterium</taxon>
    </lineage>
</organism>
<evidence type="ECO:0000313" key="4">
    <source>
        <dbReference type="EMBL" id="MBM6924239.1"/>
    </source>
</evidence>
<sequence>MTALLRTLLSLALSGSVLILILLLLLPRLRARTSRRWQYYIWLAAVLRLLVPFAPEASLMNQLFAPPAAVSQIGSLPEEDSAAPVLPDGAEQAADIEAALPGTDPLPEEDAGESQSAGSSPTENPDGDTPAGTTDYAGTDTPVGLTLPDAGQLAQAAAPAVLTLWLGTALVLLIRRGLTYRSFVRAVRREARPVDAPALLGCLRRASRRAGVRHEVELLCLPGLPTPMLLGVQHPCIVLPDRETGREELFCTLLHELIHYRRRDFLCRWLAGAAACLHWWNPLARRLEREMDHACELACDEAVLRLLRPGDRRLYGEVLLRAAAGSVSPALPLSQGGKLLRDRLQAILSYQERRSPWPAVLVTGVVAALAVGLGACSLPLPELGSSPEKPDASQSEPDSSQTEPEAAPSQAEIPPERAALMAQLPPMVPDSNGTYPTIPGDLYDELVIQSDQPAGEKPSLDQLDSFEENPLCTRMMAQQHYELESWSVLYESRDWVLAPNEFDPEQMVFRDRWVPSYFVILEISGDGENDRMILSCQVSYTVTSSSGDYVPRVSLTRTAYTRREADLRLGEDLSGWQAVLAEGTTSHYNFWNPSTGQGILISDFGCLPLSGLTEPPPFAFAVYARTEGGVSGSTGEDQLITPRFASGENWVMLWDSETHTLTELSGLGTSPQLFWLEHNVLAIVCEERVCLYAENSAEPLAVIEAGAGISEDAEAIFYNLAPLREGGGQYAIAYCTPEEWRFCVFDSTGEVLSEFGSGLYPGSPDDLYLADFSYTQGLLYFVYYPDGTGVSETAMRCYIDARPDHDHTVQVVE</sequence>
<dbReference type="CDD" id="cd07341">
    <property type="entry name" value="M56_BlaR1_MecR1_like"/>
    <property type="match status" value="1"/>
</dbReference>
<name>A0ABS2GRS4_9FIRM</name>
<evidence type="ECO:0000313" key="5">
    <source>
        <dbReference type="Proteomes" id="UP000724149"/>
    </source>
</evidence>
<proteinExistence type="predicted"/>
<evidence type="ECO:0000259" key="3">
    <source>
        <dbReference type="Pfam" id="PF05569"/>
    </source>
</evidence>
<dbReference type="EMBL" id="JACSNR010000013">
    <property type="protein sequence ID" value="MBM6924239.1"/>
    <property type="molecule type" value="Genomic_DNA"/>
</dbReference>
<feature type="domain" description="Peptidase M56" evidence="3">
    <location>
        <begin position="7"/>
        <end position="86"/>
    </location>
</feature>
<keyword evidence="2" id="KW-0472">Membrane</keyword>